<keyword evidence="2" id="KW-0808">Transferase</keyword>
<dbReference type="OrthoDB" id="4549080at2"/>
<comment type="caution">
    <text evidence="2">The sequence shown here is derived from an EMBL/GenBank/DDBJ whole genome shotgun (WGS) entry which is preliminary data.</text>
</comment>
<feature type="domain" description="N-acetyltransferase" evidence="1">
    <location>
        <begin position="1"/>
        <end position="138"/>
    </location>
</feature>
<protein>
    <submittedName>
        <fullName evidence="2">GNAT family N-acetyltransferase</fullName>
    </submittedName>
</protein>
<evidence type="ECO:0000313" key="2">
    <source>
        <dbReference type="EMBL" id="RWZ52498.1"/>
    </source>
</evidence>
<accession>A0A3S3ZCH7</accession>
<dbReference type="EMBL" id="RZNB01000001">
    <property type="protein sequence ID" value="RWZ52498.1"/>
    <property type="molecule type" value="Genomic_DNA"/>
</dbReference>
<proteinExistence type="predicted"/>
<dbReference type="CDD" id="cd04301">
    <property type="entry name" value="NAT_SF"/>
    <property type="match status" value="1"/>
</dbReference>
<evidence type="ECO:0000313" key="3">
    <source>
        <dbReference type="Proteomes" id="UP000288547"/>
    </source>
</evidence>
<dbReference type="PROSITE" id="PS51186">
    <property type="entry name" value="GNAT"/>
    <property type="match status" value="1"/>
</dbReference>
<dbReference type="Proteomes" id="UP000288547">
    <property type="component" value="Unassembled WGS sequence"/>
</dbReference>
<evidence type="ECO:0000259" key="1">
    <source>
        <dbReference type="PROSITE" id="PS51186"/>
    </source>
</evidence>
<sequence>MRTTDPDSPRFEWRGSLTDLELNALHAEAFDHPLSDDDWTANLARLSLGWVTARDDDGLVGFVNVVWDGLTHAFLLDTIVAARARRRGVGSRLVDIARSHATEAGCDWLHVDFEEHLTGFYVGACGFGSTPAGLVRLR</sequence>
<dbReference type="GO" id="GO:0016747">
    <property type="term" value="F:acyltransferase activity, transferring groups other than amino-acyl groups"/>
    <property type="evidence" value="ECO:0007669"/>
    <property type="project" value="InterPro"/>
</dbReference>
<dbReference type="SUPFAM" id="SSF55729">
    <property type="entry name" value="Acyl-CoA N-acyltransferases (Nat)"/>
    <property type="match status" value="1"/>
</dbReference>
<dbReference type="InterPro" id="IPR000182">
    <property type="entry name" value="GNAT_dom"/>
</dbReference>
<dbReference type="Pfam" id="PF00583">
    <property type="entry name" value="Acetyltransf_1"/>
    <property type="match status" value="1"/>
</dbReference>
<keyword evidence="3" id="KW-1185">Reference proteome</keyword>
<gene>
    <name evidence="2" type="ORF">ELQ90_00625</name>
</gene>
<name>A0A3S3ZCH7_9MICO</name>
<dbReference type="InterPro" id="IPR016181">
    <property type="entry name" value="Acyl_CoA_acyltransferase"/>
</dbReference>
<organism evidence="2 3">
    <name type="scientific">Labedella phragmitis</name>
    <dbReference type="NCBI Taxonomy" id="2498849"/>
    <lineage>
        <taxon>Bacteria</taxon>
        <taxon>Bacillati</taxon>
        <taxon>Actinomycetota</taxon>
        <taxon>Actinomycetes</taxon>
        <taxon>Micrococcales</taxon>
        <taxon>Microbacteriaceae</taxon>
        <taxon>Labedella</taxon>
    </lineage>
</organism>
<dbReference type="RefSeq" id="WP_128493341.1">
    <property type="nucleotide sequence ID" value="NZ_RZNB01000001.1"/>
</dbReference>
<reference evidence="2 3" key="1">
    <citation type="submission" date="2018-12" db="EMBL/GenBank/DDBJ databases">
        <authorList>
            <person name="Li F."/>
        </authorList>
    </citation>
    <scope>NUCLEOTIDE SEQUENCE [LARGE SCALE GENOMIC DNA]</scope>
    <source>
        <strain evidence="2 3">11W25H-1</strain>
    </source>
</reference>
<dbReference type="AlphaFoldDB" id="A0A3S3ZCH7"/>
<dbReference type="Gene3D" id="3.40.630.30">
    <property type="match status" value="1"/>
</dbReference>